<protein>
    <recommendedName>
        <fullName evidence="3">Ig-like domain-containing protein</fullName>
    </recommendedName>
</protein>
<feature type="chain" id="PRO_5017008608" description="Ig-like domain-containing protein" evidence="1">
    <location>
        <begin position="30"/>
        <end position="149"/>
    </location>
</feature>
<feature type="signal peptide" evidence="1">
    <location>
        <begin position="1"/>
        <end position="29"/>
    </location>
</feature>
<keyword evidence="1" id="KW-0732">Signal</keyword>
<reference evidence="2" key="1">
    <citation type="journal article" date="2012" name="Nat. Biotechnol.">
        <title>Reference genome sequence of the model plant Setaria.</title>
        <authorList>
            <person name="Bennetzen J.L."/>
            <person name="Schmutz J."/>
            <person name="Wang H."/>
            <person name="Percifield R."/>
            <person name="Hawkins J."/>
            <person name="Pontaroli A.C."/>
            <person name="Estep M."/>
            <person name="Feng L."/>
            <person name="Vaughn J.N."/>
            <person name="Grimwood J."/>
            <person name="Jenkins J."/>
            <person name="Barry K."/>
            <person name="Lindquist E."/>
            <person name="Hellsten U."/>
            <person name="Deshpande S."/>
            <person name="Wang X."/>
            <person name="Wu X."/>
            <person name="Mitros T."/>
            <person name="Triplett J."/>
            <person name="Yang X."/>
            <person name="Ye C.Y."/>
            <person name="Mauro-Herrera M."/>
            <person name="Wang L."/>
            <person name="Li P."/>
            <person name="Sharma M."/>
            <person name="Sharma R."/>
            <person name="Ronald P.C."/>
            <person name="Panaud O."/>
            <person name="Kellogg E.A."/>
            <person name="Brutnell T.P."/>
            <person name="Doust A.N."/>
            <person name="Tuskan G.A."/>
            <person name="Rokhsar D."/>
            <person name="Devos K.M."/>
        </authorList>
    </citation>
    <scope>NUCLEOTIDE SEQUENCE [LARGE SCALE GENOMIC DNA]</scope>
    <source>
        <strain evidence="2">Yugu1</strain>
    </source>
</reference>
<evidence type="ECO:0008006" key="3">
    <source>
        <dbReference type="Google" id="ProtNLM"/>
    </source>
</evidence>
<dbReference type="AlphaFoldDB" id="A0A368RJC1"/>
<accession>A0A368RJC1</accession>
<gene>
    <name evidence="2" type="ORF">SETIT_6G079500v2</name>
</gene>
<reference evidence="2" key="2">
    <citation type="submission" date="2015-07" db="EMBL/GenBank/DDBJ databases">
        <authorList>
            <person name="Noorani M."/>
        </authorList>
    </citation>
    <scope>NUCLEOTIDE SEQUENCE</scope>
    <source>
        <strain evidence="2">Yugu1</strain>
    </source>
</reference>
<evidence type="ECO:0000256" key="1">
    <source>
        <dbReference type="SAM" id="SignalP"/>
    </source>
</evidence>
<dbReference type="EMBL" id="CM003533">
    <property type="protein sequence ID" value="RCV30252.1"/>
    <property type="molecule type" value="Genomic_DNA"/>
</dbReference>
<name>A0A368RJC1_SETIT</name>
<evidence type="ECO:0000313" key="2">
    <source>
        <dbReference type="EMBL" id="RCV30252.1"/>
    </source>
</evidence>
<proteinExistence type="predicted"/>
<sequence>MNSTFLSAVLDTLIWTCIFHLSSISKISCHLPDHLAGQFGPSPANSQIPPSPAALVRGCEHNQVLTSCPGTTTVDSGTKMIHHRPQRKKAATFSDPSPWTLRCKLGQGGRSPPAKTATWFETAAACGNLAEPAGWPSPCPGPWTRFAQT</sequence>
<organism evidence="2">
    <name type="scientific">Setaria italica</name>
    <name type="common">Foxtail millet</name>
    <name type="synonym">Panicum italicum</name>
    <dbReference type="NCBI Taxonomy" id="4555"/>
    <lineage>
        <taxon>Eukaryota</taxon>
        <taxon>Viridiplantae</taxon>
        <taxon>Streptophyta</taxon>
        <taxon>Embryophyta</taxon>
        <taxon>Tracheophyta</taxon>
        <taxon>Spermatophyta</taxon>
        <taxon>Magnoliopsida</taxon>
        <taxon>Liliopsida</taxon>
        <taxon>Poales</taxon>
        <taxon>Poaceae</taxon>
        <taxon>PACMAD clade</taxon>
        <taxon>Panicoideae</taxon>
        <taxon>Panicodae</taxon>
        <taxon>Paniceae</taxon>
        <taxon>Cenchrinae</taxon>
        <taxon>Setaria</taxon>
    </lineage>
</organism>